<feature type="region of interest" description="Disordered" evidence="1">
    <location>
        <begin position="263"/>
        <end position="316"/>
    </location>
</feature>
<dbReference type="GO" id="GO:0070971">
    <property type="term" value="C:endoplasmic reticulum exit site"/>
    <property type="evidence" value="ECO:0007669"/>
    <property type="project" value="TreeGrafter"/>
</dbReference>
<dbReference type="InterPro" id="IPR036174">
    <property type="entry name" value="Znf_Sec23_Sec24_sf"/>
</dbReference>
<feature type="non-terminal residue" evidence="3">
    <location>
        <position position="1"/>
    </location>
</feature>
<dbReference type="GO" id="GO:0030127">
    <property type="term" value="C:COPII vesicle coat"/>
    <property type="evidence" value="ECO:0007669"/>
    <property type="project" value="InterPro"/>
</dbReference>
<protein>
    <recommendedName>
        <fullName evidence="2">Zinc finger Sec23/Sec24-type domain-containing protein</fullName>
    </recommendedName>
</protein>
<dbReference type="Gene3D" id="2.30.30.380">
    <property type="entry name" value="Zn-finger domain of Sec23/24"/>
    <property type="match status" value="1"/>
</dbReference>
<organism evidence="3 4">
    <name type="scientific">Volvox reticuliferus</name>
    <dbReference type="NCBI Taxonomy" id="1737510"/>
    <lineage>
        <taxon>Eukaryota</taxon>
        <taxon>Viridiplantae</taxon>
        <taxon>Chlorophyta</taxon>
        <taxon>core chlorophytes</taxon>
        <taxon>Chlorophyceae</taxon>
        <taxon>CS clade</taxon>
        <taxon>Chlamydomonadales</taxon>
        <taxon>Volvocaceae</taxon>
        <taxon>Volvox</taxon>
    </lineage>
</organism>
<name>A0A8J4C4H6_9CHLO</name>
<evidence type="ECO:0000313" key="3">
    <source>
        <dbReference type="EMBL" id="GIL74526.1"/>
    </source>
</evidence>
<dbReference type="SUPFAM" id="SSF82919">
    <property type="entry name" value="Zn-finger domain of Sec23/24"/>
    <property type="match status" value="1"/>
</dbReference>
<sequence length="396" mass="40807">MKLDFTLKRFPINGRLKEQSGLPFSCVLQPYHRLPEKETSAGDASGTRSNSIARCAQCYSYINCYCVFDTAGWVCSLCNRHNALKPQQQKRYRLDPTVLQELPEVRSEVFETLAEDPIPVPMPALEGSPAAQQDPGYVSGPAPVVVALVDTAAGEEFLELVRSSLEAALEALPPVTRFALITMSNRLGLHDVRASEPSVRYVSLLEPQLRPGASAAAAAASSPAVACPLSDVMPLSSLLAPVGSFKGAITRALEENMVPEQGFGETSDAEASGSGAAVGPSGAPGQEAAMSRNSGGDAAPGGGVGARSGRSGGGHLPAARGLGPALVAVLDYLKVLQSPAFASVKTPDSEGGLSGHGSGASAAAVVGADHLSQNPSPVKLLLFLAGVPDFGVGRLV</sequence>
<evidence type="ECO:0000259" key="2">
    <source>
        <dbReference type="Pfam" id="PF04810"/>
    </source>
</evidence>
<dbReference type="Proteomes" id="UP000747110">
    <property type="component" value="Unassembled WGS sequence"/>
</dbReference>
<evidence type="ECO:0000313" key="4">
    <source>
        <dbReference type="Proteomes" id="UP000747110"/>
    </source>
</evidence>
<proteinExistence type="predicted"/>
<dbReference type="GO" id="GO:0000149">
    <property type="term" value="F:SNARE binding"/>
    <property type="evidence" value="ECO:0007669"/>
    <property type="project" value="TreeGrafter"/>
</dbReference>
<keyword evidence="4" id="KW-1185">Reference proteome</keyword>
<dbReference type="OrthoDB" id="542287at2759"/>
<dbReference type="PANTHER" id="PTHR13803:SF17">
    <property type="entry name" value="PROTEIN TRANSPORT PROTEIN SEC24"/>
    <property type="match status" value="1"/>
</dbReference>
<dbReference type="InterPro" id="IPR036465">
    <property type="entry name" value="vWFA_dom_sf"/>
</dbReference>
<dbReference type="InterPro" id="IPR050550">
    <property type="entry name" value="SEC23_SEC24_subfamily"/>
</dbReference>
<comment type="caution">
    <text evidence="3">The sequence shown here is derived from an EMBL/GenBank/DDBJ whole genome shotgun (WGS) entry which is preliminary data.</text>
</comment>
<feature type="compositionally biased region" description="Low complexity" evidence="1">
    <location>
        <begin position="269"/>
        <end position="285"/>
    </location>
</feature>
<dbReference type="SUPFAM" id="SSF81995">
    <property type="entry name" value="beta-sandwich domain of Sec23/24"/>
    <property type="match status" value="1"/>
</dbReference>
<dbReference type="Gene3D" id="3.40.50.410">
    <property type="entry name" value="von Willebrand factor, type A domain"/>
    <property type="match status" value="1"/>
</dbReference>
<accession>A0A8J4C4H6</accession>
<dbReference type="GO" id="GO:0090110">
    <property type="term" value="P:COPII-coated vesicle cargo loading"/>
    <property type="evidence" value="ECO:0007669"/>
    <property type="project" value="TreeGrafter"/>
</dbReference>
<dbReference type="AlphaFoldDB" id="A0A8J4C4H6"/>
<dbReference type="EMBL" id="BNCP01000006">
    <property type="protein sequence ID" value="GIL74526.1"/>
    <property type="molecule type" value="Genomic_DNA"/>
</dbReference>
<dbReference type="GO" id="GO:0006886">
    <property type="term" value="P:intracellular protein transport"/>
    <property type="evidence" value="ECO:0007669"/>
    <property type="project" value="InterPro"/>
</dbReference>
<reference evidence="3" key="1">
    <citation type="journal article" date="2021" name="Proc. Natl. Acad. Sci. U.S.A.">
        <title>Three genomes in the algal genus Volvox reveal the fate of a haploid sex-determining region after a transition to homothallism.</title>
        <authorList>
            <person name="Yamamoto K."/>
            <person name="Hamaji T."/>
            <person name="Kawai-Toyooka H."/>
            <person name="Matsuzaki R."/>
            <person name="Takahashi F."/>
            <person name="Nishimura Y."/>
            <person name="Kawachi M."/>
            <person name="Noguchi H."/>
            <person name="Minakuchi Y."/>
            <person name="Umen J.G."/>
            <person name="Toyoda A."/>
            <person name="Nozaki H."/>
        </authorList>
    </citation>
    <scope>NUCLEOTIDE SEQUENCE</scope>
    <source>
        <strain evidence="3">NIES-3786</strain>
    </source>
</reference>
<dbReference type="GO" id="GO:0008270">
    <property type="term" value="F:zinc ion binding"/>
    <property type="evidence" value="ECO:0007669"/>
    <property type="project" value="InterPro"/>
</dbReference>
<feature type="domain" description="Zinc finger Sec23/Sec24-type" evidence="2">
    <location>
        <begin position="52"/>
        <end position="86"/>
    </location>
</feature>
<evidence type="ECO:0000256" key="1">
    <source>
        <dbReference type="SAM" id="MobiDB-lite"/>
    </source>
</evidence>
<feature type="compositionally biased region" description="Gly residues" evidence="1">
    <location>
        <begin position="298"/>
        <end position="315"/>
    </location>
</feature>
<dbReference type="PANTHER" id="PTHR13803">
    <property type="entry name" value="SEC24-RELATED PROTEIN"/>
    <property type="match status" value="1"/>
</dbReference>
<dbReference type="Pfam" id="PF04810">
    <property type="entry name" value="zf-Sec23_Sec24"/>
    <property type="match status" value="1"/>
</dbReference>
<dbReference type="InterPro" id="IPR006895">
    <property type="entry name" value="Znf_Sec23_Sec24"/>
</dbReference>
<gene>
    <name evidence="3" type="ORF">Vretifemale_4519</name>
</gene>
<dbReference type="SUPFAM" id="SSF53300">
    <property type="entry name" value="vWA-like"/>
    <property type="match status" value="1"/>
</dbReference>